<evidence type="ECO:0000259" key="2">
    <source>
        <dbReference type="PROSITE" id="PS50006"/>
    </source>
</evidence>
<comment type="caution">
    <text evidence="3">The sequence shown here is derived from an EMBL/GenBank/DDBJ whole genome shotgun (WGS) entry which is preliminary data.</text>
</comment>
<dbReference type="GO" id="GO:0002151">
    <property type="term" value="F:G-quadruplex RNA binding"/>
    <property type="evidence" value="ECO:0007669"/>
    <property type="project" value="InterPro"/>
</dbReference>
<proteinExistence type="predicted"/>
<dbReference type="SUPFAM" id="SSF49879">
    <property type="entry name" value="SMAD/FHA domain"/>
    <property type="match status" value="1"/>
</dbReference>
<dbReference type="PANTHER" id="PTHR13233">
    <property type="entry name" value="MICROSPHERULE PROTEIN 1"/>
    <property type="match status" value="1"/>
</dbReference>
<organism evidence="3 4">
    <name type="scientific">Platanthera zijinensis</name>
    <dbReference type="NCBI Taxonomy" id="2320716"/>
    <lineage>
        <taxon>Eukaryota</taxon>
        <taxon>Viridiplantae</taxon>
        <taxon>Streptophyta</taxon>
        <taxon>Embryophyta</taxon>
        <taxon>Tracheophyta</taxon>
        <taxon>Spermatophyta</taxon>
        <taxon>Magnoliopsida</taxon>
        <taxon>Liliopsida</taxon>
        <taxon>Asparagales</taxon>
        <taxon>Orchidaceae</taxon>
        <taxon>Orchidoideae</taxon>
        <taxon>Orchideae</taxon>
        <taxon>Orchidinae</taxon>
        <taxon>Platanthera</taxon>
    </lineage>
</organism>
<keyword evidence="4" id="KW-1185">Reference proteome</keyword>
<dbReference type="EMBL" id="JBBWWQ010000004">
    <property type="protein sequence ID" value="KAK8949041.1"/>
    <property type="molecule type" value="Genomic_DNA"/>
</dbReference>
<dbReference type="InterPro" id="IPR008984">
    <property type="entry name" value="SMAD_FHA_dom_sf"/>
</dbReference>
<feature type="region of interest" description="Disordered" evidence="1">
    <location>
        <begin position="803"/>
        <end position="822"/>
    </location>
</feature>
<dbReference type="Proteomes" id="UP001418222">
    <property type="component" value="Unassembled WGS sequence"/>
</dbReference>
<dbReference type="GO" id="GO:0071339">
    <property type="term" value="C:MLL1 complex"/>
    <property type="evidence" value="ECO:0007669"/>
    <property type="project" value="InterPro"/>
</dbReference>
<sequence>MRSLLPPAELHPCASDLLRSSSPNPSMADRKSMAGASLESLAKGAVHFSCRFTVRELEERWRSLLYDLNTSTEASACIIEIEIGVSVYNPSKSGRTCINKVKETPSVRRKGESLQYHYHAARKRARIESHKSSNLGFLMPPSTDDVIANDSIPHESSELPNGLSLSNYGHPETSFGGDQHAYPNMVEVDSTVPSSGLTFHGRMAATIDPELPVGISDLSGHQKNISSVQINEAGFNDACKNFQSRPSPKDLSHALARNHQPLQAPDVPQSTSAFHQLSYSSPPPNLPVWGTIEDVSTSNFQMDSQFMEKGQGVLTMDCIKKMDNQASDDLTPKSKLTDGTSTAALDDSTNFLDTNYIDFSSSCMSFTDEDELLLIDMDEEDIGDRSCLNGLGSMFLSSPSDTYAECLPIPAEPIPLAAFDISTPNADTSLGHKPVHEDVHIGSNDLHCSVVPGVSTLPSSPEVSYIEDLQSCLLNTEDQDIPCNDDVIFPMKSQAFSATNTRLDVSSTLVNYEKTTSGDPTLVSVQPNEPNFKTGHSSLPKVGFVHSAADCMPESLPSNRNLISGVSRVNYVDDPSLIPPVALNQQTMDELNIQVACKQSHPELVSLELPDHPPTMSISDQEEEPYENVDDDDVPSFSDVEAMILNMDLSPYDQESCLFAKEVSRYQCIGTKKTIIRLEQGARSYITRAISSHGAFAVFYGRRLKYFIKTPEVLVGRETDDIKVDIDLAKEGRANKISRRQAIIKMDDDGCFHLKNIGKSSIFVNSKEVPVKKRINLNSCALIEIKDMRFIFDVNEASVRRHVTSSRQSSRGPKSNFDFVYN</sequence>
<accession>A0AAP0BTL4</accession>
<dbReference type="InterPro" id="IPR025999">
    <property type="entry name" value="MCRS_N"/>
</dbReference>
<evidence type="ECO:0000313" key="3">
    <source>
        <dbReference type="EMBL" id="KAK8949041.1"/>
    </source>
</evidence>
<dbReference type="CDD" id="cd22687">
    <property type="entry name" value="FHA_MCRS1"/>
    <property type="match status" value="1"/>
</dbReference>
<dbReference type="GO" id="GO:0045944">
    <property type="term" value="P:positive regulation of transcription by RNA polymerase II"/>
    <property type="evidence" value="ECO:0007669"/>
    <property type="project" value="TreeGrafter"/>
</dbReference>
<gene>
    <name evidence="3" type="ORF">KSP39_PZI005689</name>
</gene>
<dbReference type="PROSITE" id="PS50006">
    <property type="entry name" value="FHA_DOMAIN"/>
    <property type="match status" value="1"/>
</dbReference>
<protein>
    <recommendedName>
        <fullName evidence="2">FHA domain-containing protein</fullName>
    </recommendedName>
</protein>
<evidence type="ECO:0000256" key="1">
    <source>
        <dbReference type="SAM" id="MobiDB-lite"/>
    </source>
</evidence>
<dbReference type="InterPro" id="IPR037912">
    <property type="entry name" value="MCRS1"/>
</dbReference>
<evidence type="ECO:0000313" key="4">
    <source>
        <dbReference type="Proteomes" id="UP001418222"/>
    </source>
</evidence>
<dbReference type="GO" id="GO:0031011">
    <property type="term" value="C:Ino80 complex"/>
    <property type="evidence" value="ECO:0007669"/>
    <property type="project" value="InterPro"/>
</dbReference>
<reference evidence="3 4" key="1">
    <citation type="journal article" date="2022" name="Nat. Plants">
        <title>Genomes of leafy and leafless Platanthera orchids illuminate the evolution of mycoheterotrophy.</title>
        <authorList>
            <person name="Li M.H."/>
            <person name="Liu K.W."/>
            <person name="Li Z."/>
            <person name="Lu H.C."/>
            <person name="Ye Q.L."/>
            <person name="Zhang D."/>
            <person name="Wang J.Y."/>
            <person name="Li Y.F."/>
            <person name="Zhong Z.M."/>
            <person name="Liu X."/>
            <person name="Yu X."/>
            <person name="Liu D.K."/>
            <person name="Tu X.D."/>
            <person name="Liu B."/>
            <person name="Hao Y."/>
            <person name="Liao X.Y."/>
            <person name="Jiang Y.T."/>
            <person name="Sun W.H."/>
            <person name="Chen J."/>
            <person name="Chen Y.Q."/>
            <person name="Ai Y."/>
            <person name="Zhai J.W."/>
            <person name="Wu S.S."/>
            <person name="Zhou Z."/>
            <person name="Hsiao Y.Y."/>
            <person name="Wu W.L."/>
            <person name="Chen Y.Y."/>
            <person name="Lin Y.F."/>
            <person name="Hsu J.L."/>
            <person name="Li C.Y."/>
            <person name="Wang Z.W."/>
            <person name="Zhao X."/>
            <person name="Zhong W.Y."/>
            <person name="Ma X.K."/>
            <person name="Ma L."/>
            <person name="Huang J."/>
            <person name="Chen G.Z."/>
            <person name="Huang M.Z."/>
            <person name="Huang L."/>
            <person name="Peng D.H."/>
            <person name="Luo Y.B."/>
            <person name="Zou S.Q."/>
            <person name="Chen S.P."/>
            <person name="Lan S."/>
            <person name="Tsai W.C."/>
            <person name="Van de Peer Y."/>
            <person name="Liu Z.J."/>
        </authorList>
    </citation>
    <scope>NUCLEOTIDE SEQUENCE [LARGE SCALE GENOMIC DNA]</scope>
    <source>
        <strain evidence="3">Lor287</strain>
    </source>
</reference>
<dbReference type="Pfam" id="PF00498">
    <property type="entry name" value="FHA"/>
    <property type="match status" value="1"/>
</dbReference>
<feature type="domain" description="FHA" evidence="2">
    <location>
        <begin position="713"/>
        <end position="769"/>
    </location>
</feature>
<dbReference type="AlphaFoldDB" id="A0AAP0BTL4"/>
<dbReference type="SMART" id="SM00240">
    <property type="entry name" value="FHA"/>
    <property type="match status" value="1"/>
</dbReference>
<dbReference type="Gene3D" id="2.60.200.20">
    <property type="match status" value="1"/>
</dbReference>
<name>A0AAP0BTL4_9ASPA</name>
<dbReference type="PANTHER" id="PTHR13233:SF0">
    <property type="entry name" value="MICROSPHERULE PROTEIN 1"/>
    <property type="match status" value="1"/>
</dbReference>
<dbReference type="GO" id="GO:0044545">
    <property type="term" value="C:NSL complex"/>
    <property type="evidence" value="ECO:0007669"/>
    <property type="project" value="TreeGrafter"/>
</dbReference>
<dbReference type="InterPro" id="IPR000253">
    <property type="entry name" value="FHA_dom"/>
</dbReference>
<dbReference type="Pfam" id="PF13325">
    <property type="entry name" value="MCRS_N"/>
    <property type="match status" value="1"/>
</dbReference>